<evidence type="ECO:0000313" key="1">
    <source>
        <dbReference type="EMBL" id="KAF0420787.1"/>
    </source>
</evidence>
<evidence type="ECO:0008006" key="3">
    <source>
        <dbReference type="Google" id="ProtNLM"/>
    </source>
</evidence>
<comment type="caution">
    <text evidence="1">The sequence shown here is derived from an EMBL/GenBank/DDBJ whole genome shotgun (WGS) entry which is preliminary data.</text>
</comment>
<keyword evidence="2" id="KW-1185">Reference proteome</keyword>
<organism evidence="1 2">
    <name type="scientific">Gigaspora margarita</name>
    <dbReference type="NCBI Taxonomy" id="4874"/>
    <lineage>
        <taxon>Eukaryota</taxon>
        <taxon>Fungi</taxon>
        <taxon>Fungi incertae sedis</taxon>
        <taxon>Mucoromycota</taxon>
        <taxon>Glomeromycotina</taxon>
        <taxon>Glomeromycetes</taxon>
        <taxon>Diversisporales</taxon>
        <taxon>Gigasporaceae</taxon>
        <taxon>Gigaspora</taxon>
    </lineage>
</organism>
<evidence type="ECO:0000313" key="2">
    <source>
        <dbReference type="Proteomes" id="UP000439903"/>
    </source>
</evidence>
<dbReference type="EMBL" id="WTPW01001688">
    <property type="protein sequence ID" value="KAF0420787.1"/>
    <property type="molecule type" value="Genomic_DNA"/>
</dbReference>
<dbReference type="AlphaFoldDB" id="A0A8H3X5M6"/>
<dbReference type="Proteomes" id="UP000439903">
    <property type="component" value="Unassembled WGS sequence"/>
</dbReference>
<dbReference type="SUPFAM" id="SSF52047">
    <property type="entry name" value="RNI-like"/>
    <property type="match status" value="1"/>
</dbReference>
<name>A0A8H3X5M6_GIGMA</name>
<accession>A0A8H3X5M6</accession>
<proteinExistence type="predicted"/>
<reference evidence="1 2" key="1">
    <citation type="journal article" date="2019" name="Environ. Microbiol.">
        <title>At the nexus of three kingdoms: the genome of the mycorrhizal fungus Gigaspora margarita provides insights into plant, endobacterial and fungal interactions.</title>
        <authorList>
            <person name="Venice F."/>
            <person name="Ghignone S."/>
            <person name="Salvioli di Fossalunga A."/>
            <person name="Amselem J."/>
            <person name="Novero M."/>
            <person name="Xianan X."/>
            <person name="Sedzielewska Toro K."/>
            <person name="Morin E."/>
            <person name="Lipzen A."/>
            <person name="Grigoriev I.V."/>
            <person name="Henrissat B."/>
            <person name="Martin F.M."/>
            <person name="Bonfante P."/>
        </authorList>
    </citation>
    <scope>NUCLEOTIDE SEQUENCE [LARGE SCALE GENOMIC DNA]</scope>
    <source>
        <strain evidence="1 2">BEG34</strain>
    </source>
</reference>
<dbReference type="InterPro" id="IPR032675">
    <property type="entry name" value="LRR_dom_sf"/>
</dbReference>
<gene>
    <name evidence="1" type="ORF">F8M41_006893</name>
</gene>
<dbReference type="Gene3D" id="3.80.10.10">
    <property type="entry name" value="Ribonuclease Inhibitor"/>
    <property type="match status" value="1"/>
</dbReference>
<protein>
    <recommendedName>
        <fullName evidence="3">F-box domain-containing protein</fullName>
    </recommendedName>
</protein>
<dbReference type="OrthoDB" id="2125396at2759"/>
<sequence length="382" mass="44581">MASKILMGDMPELMENILNNLNDEIHSVYSCALMSRHWCKMSIPILWQDPFAFNPRPSFISNYFSSLGEYENIVLKKCGINEEFSKTIFDYASFLKVLNLWKFIHKVDDWIKLFISSKSPNDGTSRYHIINLLFKLFIKSGVILHKFSLYFSESIEFKPEIFYSLEQNMQFFSQIQHLTLYIIDLNVESVTTLLRALAKNATKIRTLKFREYPNNGHDNDNDMLQLIHSFIYITKSQEQLRIISLVGVKYFTKFHGFISALESQKCSLQEVRIDECNFSAEFEILNNCKNLETLHIKYCNEILSKLSKILDYKISTLELTDYLIDARPIALILKKSGILLRRLSLESDLEINEEPLLLEAIKSFCSNITCLKLENLHFLHSL</sequence>